<dbReference type="Pfam" id="PF02463">
    <property type="entry name" value="SMC_N"/>
    <property type="match status" value="1"/>
</dbReference>
<evidence type="ECO:0000256" key="4">
    <source>
        <dbReference type="ARBA" id="ARBA00022840"/>
    </source>
</evidence>
<evidence type="ECO:0000256" key="5">
    <source>
        <dbReference type="ARBA" id="ARBA00023125"/>
    </source>
</evidence>
<dbReference type="HAMAP" id="MF_00365">
    <property type="entry name" value="RecF"/>
    <property type="match status" value="1"/>
</dbReference>
<evidence type="ECO:0000256" key="1">
    <source>
        <dbReference type="ARBA" id="ARBA00022490"/>
    </source>
</evidence>
<dbReference type="GO" id="GO:0006260">
    <property type="term" value="P:DNA replication"/>
    <property type="evidence" value="ECO:0007669"/>
    <property type="project" value="UniProtKB-KW"/>
</dbReference>
<dbReference type="PANTHER" id="PTHR32182">
    <property type="entry name" value="DNA REPLICATION AND REPAIR PROTEIN RECF"/>
    <property type="match status" value="1"/>
</dbReference>
<keyword evidence="2" id="KW-0235">DNA replication</keyword>
<dbReference type="GO" id="GO:0000731">
    <property type="term" value="P:DNA synthesis involved in DNA repair"/>
    <property type="evidence" value="ECO:0007669"/>
    <property type="project" value="TreeGrafter"/>
</dbReference>
<dbReference type="AlphaFoldDB" id="A0A6J6E9K3"/>
<feature type="coiled-coil region" evidence="6">
    <location>
        <begin position="229"/>
        <end position="260"/>
    </location>
</feature>
<keyword evidence="6" id="KW-0175">Coiled coil</keyword>
<evidence type="ECO:0000256" key="3">
    <source>
        <dbReference type="ARBA" id="ARBA00022741"/>
    </source>
</evidence>
<feature type="domain" description="RecF/RecN/SMC N-terminal" evidence="7">
    <location>
        <begin position="3"/>
        <end position="356"/>
    </location>
</feature>
<keyword evidence="1" id="KW-0963">Cytoplasm</keyword>
<dbReference type="InterPro" id="IPR003395">
    <property type="entry name" value="RecF/RecN/SMC_N"/>
</dbReference>
<evidence type="ECO:0000256" key="2">
    <source>
        <dbReference type="ARBA" id="ARBA00022705"/>
    </source>
</evidence>
<accession>A0A6J6E9K3</accession>
<protein>
    <submittedName>
        <fullName evidence="8">Unannotated protein</fullName>
    </submittedName>
</protein>
<keyword evidence="3" id="KW-0547">Nucleotide-binding</keyword>
<dbReference type="InterPro" id="IPR027417">
    <property type="entry name" value="P-loop_NTPase"/>
</dbReference>
<evidence type="ECO:0000259" key="7">
    <source>
        <dbReference type="Pfam" id="PF02463"/>
    </source>
</evidence>
<dbReference type="InterPro" id="IPR042174">
    <property type="entry name" value="RecF_2"/>
</dbReference>
<sequence length="372" mass="41339">MWVSEIQLANFRNYASLNLTLKAGATLLHGPNGEGKTNLVEALVFLSQLSSHRHGSIKTLVQTGKTQAIASASANQGNRKVVVAAEINADESNRYFINANQQKRTADFLGNLPVVLFAPEDLDIVRRDPDDRRHFLDSTMALLRPRLAQLKIDYDRALKQRNALLKSAKFAKNPELSTLDIWDEQIASLGSKLTIARLELISELSPLLQDFYNKLSPAQEKISLQLVSLNSQEQEEEITQSDIEKQLREKMLQLRDQELERGITLVGPHRDELLIQKNDLIARSHASQGEAWSIALGLKLAVAKLLRDGSLGDPVVILDDVFSVLDPGRRSRILEFVLGFEQVLVTAADQSMAPEIEWSATYSISGGELIGD</sequence>
<dbReference type="GO" id="GO:0003697">
    <property type="term" value="F:single-stranded DNA binding"/>
    <property type="evidence" value="ECO:0007669"/>
    <property type="project" value="InterPro"/>
</dbReference>
<dbReference type="EMBL" id="CAEZTO010000009">
    <property type="protein sequence ID" value="CAB4571909.1"/>
    <property type="molecule type" value="Genomic_DNA"/>
</dbReference>
<keyword evidence="4" id="KW-0067">ATP-binding</keyword>
<dbReference type="NCBIfam" id="TIGR00611">
    <property type="entry name" value="recf"/>
    <property type="match status" value="1"/>
</dbReference>
<reference evidence="8" key="1">
    <citation type="submission" date="2020-05" db="EMBL/GenBank/DDBJ databases">
        <authorList>
            <person name="Chiriac C."/>
            <person name="Salcher M."/>
            <person name="Ghai R."/>
            <person name="Kavagutti S V."/>
        </authorList>
    </citation>
    <scope>NUCLEOTIDE SEQUENCE</scope>
</reference>
<keyword evidence="5" id="KW-0238">DNA-binding</keyword>
<organism evidence="8">
    <name type="scientific">freshwater metagenome</name>
    <dbReference type="NCBI Taxonomy" id="449393"/>
    <lineage>
        <taxon>unclassified sequences</taxon>
        <taxon>metagenomes</taxon>
        <taxon>ecological metagenomes</taxon>
    </lineage>
</organism>
<dbReference type="Gene3D" id="3.40.50.300">
    <property type="entry name" value="P-loop containing nucleotide triphosphate hydrolases"/>
    <property type="match status" value="1"/>
</dbReference>
<evidence type="ECO:0000256" key="6">
    <source>
        <dbReference type="SAM" id="Coils"/>
    </source>
</evidence>
<dbReference type="InterPro" id="IPR001238">
    <property type="entry name" value="DNA-binding_RecF"/>
</dbReference>
<dbReference type="SUPFAM" id="SSF52540">
    <property type="entry name" value="P-loop containing nucleoside triphosphate hydrolases"/>
    <property type="match status" value="1"/>
</dbReference>
<dbReference type="Gene3D" id="1.20.1050.90">
    <property type="entry name" value="RecF/RecN/SMC, N-terminal domain"/>
    <property type="match status" value="1"/>
</dbReference>
<dbReference type="GO" id="GO:0006302">
    <property type="term" value="P:double-strand break repair"/>
    <property type="evidence" value="ECO:0007669"/>
    <property type="project" value="TreeGrafter"/>
</dbReference>
<dbReference type="PANTHER" id="PTHR32182:SF0">
    <property type="entry name" value="DNA REPLICATION AND REPAIR PROTEIN RECF"/>
    <property type="match status" value="1"/>
</dbReference>
<gene>
    <name evidence="8" type="ORF">UFOPK1693_00774</name>
</gene>
<name>A0A6J6E9K3_9ZZZZ</name>
<proteinExistence type="inferred from homology"/>
<dbReference type="GO" id="GO:0005524">
    <property type="term" value="F:ATP binding"/>
    <property type="evidence" value="ECO:0007669"/>
    <property type="project" value="UniProtKB-KW"/>
</dbReference>
<evidence type="ECO:0000313" key="8">
    <source>
        <dbReference type="EMBL" id="CAB4571909.1"/>
    </source>
</evidence>